<dbReference type="EMBL" id="QJJV01000005">
    <property type="protein sequence ID" value="PXX17979.1"/>
    <property type="molecule type" value="Genomic_DNA"/>
</dbReference>
<name>A0A1A5X3S0_9BURK</name>
<dbReference type="PANTHER" id="PTHR35530">
    <property type="entry name" value="TAUTOMERASE-RELATED"/>
    <property type="match status" value="1"/>
</dbReference>
<evidence type="ECO:0000256" key="2">
    <source>
        <dbReference type="ARBA" id="ARBA00023235"/>
    </source>
</evidence>
<dbReference type="Pfam" id="PF01361">
    <property type="entry name" value="Tautomerase"/>
    <property type="match status" value="1"/>
</dbReference>
<evidence type="ECO:0000259" key="3">
    <source>
        <dbReference type="Pfam" id="PF01361"/>
    </source>
</evidence>
<organism evidence="5 6">
    <name type="scientific">Paraburkholderia tropica</name>
    <dbReference type="NCBI Taxonomy" id="92647"/>
    <lineage>
        <taxon>Bacteria</taxon>
        <taxon>Pseudomonadati</taxon>
        <taxon>Pseudomonadota</taxon>
        <taxon>Betaproteobacteria</taxon>
        <taxon>Burkholderiales</taxon>
        <taxon>Burkholderiaceae</taxon>
        <taxon>Paraburkholderia</taxon>
    </lineage>
</organism>
<dbReference type="GeneID" id="61307858"/>
<dbReference type="EMBL" id="FNZM01000006">
    <property type="protein sequence ID" value="SEJ57466.1"/>
    <property type="molecule type" value="Genomic_DNA"/>
</dbReference>
<dbReference type="InterPro" id="IPR014347">
    <property type="entry name" value="Tautomerase/MIF_sf"/>
</dbReference>
<evidence type="ECO:0000256" key="1">
    <source>
        <dbReference type="ARBA" id="ARBA00006723"/>
    </source>
</evidence>
<keyword evidence="2" id="KW-0413">Isomerase</keyword>
<sequence length="61" mass="6822">MPILRIEMHPGKTLEQKRELASGITRVFVETLACPPEVVEIVFNEIEKDAWAVGGKLKSDT</sequence>
<comment type="caution">
    <text evidence="5">The sequence shown here is derived from an EMBL/GenBank/DDBJ whole genome shotgun (WGS) entry which is preliminary data.</text>
</comment>
<evidence type="ECO:0000313" key="6">
    <source>
        <dbReference type="Proteomes" id="UP000183529"/>
    </source>
</evidence>
<reference evidence="5 6" key="1">
    <citation type="submission" date="2016-10" db="EMBL/GenBank/DDBJ databases">
        <authorList>
            <person name="Varghese N."/>
            <person name="Submissions S."/>
        </authorList>
    </citation>
    <scope>NUCLEOTIDE SEQUENCE [LARGE SCALE GENOMIC DNA]</scope>
    <source>
        <strain evidence="5 6">LMG 22274</strain>
    </source>
</reference>
<accession>A0A1A5X3S0</accession>
<dbReference type="PANTHER" id="PTHR35530:SF2">
    <property type="entry name" value="BSL4019 PROTEIN"/>
    <property type="match status" value="1"/>
</dbReference>
<evidence type="ECO:0000313" key="4">
    <source>
        <dbReference type="EMBL" id="PXX17979.1"/>
    </source>
</evidence>
<gene>
    <name evidence="4" type="ORF">C7400_10541</name>
    <name evidence="5" type="ORF">SAMN05216550_10641</name>
</gene>
<dbReference type="RefSeq" id="WP_065064125.1">
    <property type="nucleotide sequence ID" value="NZ_CADFGN010000006.1"/>
</dbReference>
<reference evidence="4 7" key="2">
    <citation type="submission" date="2018-05" db="EMBL/GenBank/DDBJ databases">
        <title>Genomic Encyclopedia of Type Strains, Phase IV (KMG-V): Genome sequencing to study the core and pangenomes of soil and plant-associated prokaryotes.</title>
        <authorList>
            <person name="Whitman W."/>
        </authorList>
    </citation>
    <scope>NUCLEOTIDE SEQUENCE [LARGE SCALE GENOMIC DNA]</scope>
    <source>
        <strain evidence="4 7">SIr-6563</strain>
    </source>
</reference>
<keyword evidence="7" id="KW-1185">Reference proteome</keyword>
<dbReference type="NCBIfam" id="NF001966">
    <property type="entry name" value="PRK00745.1"/>
    <property type="match status" value="1"/>
</dbReference>
<dbReference type="InterPro" id="IPR004370">
    <property type="entry name" value="4-OT-like_dom"/>
</dbReference>
<evidence type="ECO:0000313" key="5">
    <source>
        <dbReference type="EMBL" id="SEJ57466.1"/>
    </source>
</evidence>
<protein>
    <submittedName>
        <fullName evidence="5">4-oxalocrotonate tautomerase</fullName>
    </submittedName>
</protein>
<dbReference type="AlphaFoldDB" id="A0A1A5X3S0"/>
<comment type="similarity">
    <text evidence="1">Belongs to the 4-oxalocrotonate tautomerase family.</text>
</comment>
<dbReference type="OrthoDB" id="8527422at2"/>
<feature type="domain" description="4-oxalocrotonate tautomerase-like" evidence="3">
    <location>
        <begin position="2"/>
        <end position="60"/>
    </location>
</feature>
<dbReference type="SUPFAM" id="SSF55331">
    <property type="entry name" value="Tautomerase/MIF"/>
    <property type="match status" value="1"/>
</dbReference>
<dbReference type="Proteomes" id="UP000183529">
    <property type="component" value="Unassembled WGS sequence"/>
</dbReference>
<dbReference type="GO" id="GO:0016853">
    <property type="term" value="F:isomerase activity"/>
    <property type="evidence" value="ECO:0007669"/>
    <property type="project" value="UniProtKB-KW"/>
</dbReference>
<dbReference type="Gene3D" id="3.30.429.10">
    <property type="entry name" value="Macrophage Migration Inhibitory Factor"/>
    <property type="match status" value="1"/>
</dbReference>
<proteinExistence type="inferred from homology"/>
<evidence type="ECO:0000313" key="7">
    <source>
        <dbReference type="Proteomes" id="UP000247515"/>
    </source>
</evidence>
<dbReference type="Proteomes" id="UP000247515">
    <property type="component" value="Unassembled WGS sequence"/>
</dbReference>